<keyword evidence="3" id="KW-1185">Reference proteome</keyword>
<evidence type="ECO:0008006" key="4">
    <source>
        <dbReference type="Google" id="ProtNLM"/>
    </source>
</evidence>
<evidence type="ECO:0000256" key="1">
    <source>
        <dbReference type="SAM" id="Phobius"/>
    </source>
</evidence>
<feature type="transmembrane region" description="Helical" evidence="1">
    <location>
        <begin position="12"/>
        <end position="31"/>
    </location>
</feature>
<comment type="caution">
    <text evidence="2">The sequence shown here is derived from an EMBL/GenBank/DDBJ whole genome shotgun (WGS) entry which is preliminary data.</text>
</comment>
<gene>
    <name evidence="2" type="ORF">PCOR1329_LOCUS20673</name>
</gene>
<keyword evidence="1" id="KW-0812">Transmembrane</keyword>
<evidence type="ECO:0000313" key="3">
    <source>
        <dbReference type="Proteomes" id="UP001189429"/>
    </source>
</evidence>
<dbReference type="Proteomes" id="UP001189429">
    <property type="component" value="Unassembled WGS sequence"/>
</dbReference>
<feature type="transmembrane region" description="Helical" evidence="1">
    <location>
        <begin position="37"/>
        <end position="55"/>
    </location>
</feature>
<accession>A0ABN9RK29</accession>
<organism evidence="2 3">
    <name type="scientific">Prorocentrum cordatum</name>
    <dbReference type="NCBI Taxonomy" id="2364126"/>
    <lineage>
        <taxon>Eukaryota</taxon>
        <taxon>Sar</taxon>
        <taxon>Alveolata</taxon>
        <taxon>Dinophyceae</taxon>
        <taxon>Prorocentrales</taxon>
        <taxon>Prorocentraceae</taxon>
        <taxon>Prorocentrum</taxon>
    </lineage>
</organism>
<sequence length="101" mass="11063">MRLGDGGLEANLFRMHVFVAPFAGLIFWALVDDARLLLFPPMAALVTLLVTFALTKPMAEVVPVSPDFLATTAAISLAFNVRPKLWIDVAHCCLGRPRSLR</sequence>
<dbReference type="EMBL" id="CAUYUJ010006704">
    <property type="protein sequence ID" value="CAK0818347.1"/>
    <property type="molecule type" value="Genomic_DNA"/>
</dbReference>
<name>A0ABN9RK29_9DINO</name>
<evidence type="ECO:0000313" key="2">
    <source>
        <dbReference type="EMBL" id="CAK0818347.1"/>
    </source>
</evidence>
<keyword evidence="1" id="KW-0472">Membrane</keyword>
<proteinExistence type="predicted"/>
<protein>
    <recommendedName>
        <fullName evidence="4">Dolichyl-diphosphooligosaccharide--protein glycotransferase</fullName>
    </recommendedName>
</protein>
<keyword evidence="1" id="KW-1133">Transmembrane helix</keyword>
<reference evidence="2" key="1">
    <citation type="submission" date="2023-10" db="EMBL/GenBank/DDBJ databases">
        <authorList>
            <person name="Chen Y."/>
            <person name="Shah S."/>
            <person name="Dougan E. K."/>
            <person name="Thang M."/>
            <person name="Chan C."/>
        </authorList>
    </citation>
    <scope>NUCLEOTIDE SEQUENCE [LARGE SCALE GENOMIC DNA]</scope>
</reference>